<dbReference type="AlphaFoldDB" id="A0A1B6CA96"/>
<feature type="non-terminal residue" evidence="1">
    <location>
        <position position="1"/>
    </location>
</feature>
<proteinExistence type="predicted"/>
<gene>
    <name evidence="1" type="ORF">g.44103</name>
</gene>
<name>A0A1B6CA96_9HEMI</name>
<reference evidence="1" key="1">
    <citation type="submission" date="2015-12" db="EMBL/GenBank/DDBJ databases">
        <title>De novo transcriptome assembly of four potential Pierce s Disease insect vectors from Arizona vineyards.</title>
        <authorList>
            <person name="Tassone E.E."/>
        </authorList>
    </citation>
    <scope>NUCLEOTIDE SEQUENCE</scope>
</reference>
<organism evidence="1">
    <name type="scientific">Clastoptera arizonana</name>
    <name type="common">Arizona spittle bug</name>
    <dbReference type="NCBI Taxonomy" id="38151"/>
    <lineage>
        <taxon>Eukaryota</taxon>
        <taxon>Metazoa</taxon>
        <taxon>Ecdysozoa</taxon>
        <taxon>Arthropoda</taxon>
        <taxon>Hexapoda</taxon>
        <taxon>Insecta</taxon>
        <taxon>Pterygota</taxon>
        <taxon>Neoptera</taxon>
        <taxon>Paraneoptera</taxon>
        <taxon>Hemiptera</taxon>
        <taxon>Auchenorrhyncha</taxon>
        <taxon>Cercopoidea</taxon>
        <taxon>Clastopteridae</taxon>
        <taxon>Clastoptera</taxon>
    </lineage>
</organism>
<evidence type="ECO:0000313" key="1">
    <source>
        <dbReference type="EMBL" id="JAS10406.1"/>
    </source>
</evidence>
<dbReference type="EMBL" id="GEDC01026892">
    <property type="protein sequence ID" value="JAS10406.1"/>
    <property type="molecule type" value="Transcribed_RNA"/>
</dbReference>
<feature type="non-terminal residue" evidence="1">
    <location>
        <position position="106"/>
    </location>
</feature>
<protein>
    <submittedName>
        <fullName evidence="1">Uncharacterized protein</fullName>
    </submittedName>
</protein>
<sequence length="106" mass="12174">NARGLPVSINGKYIDNFTRDFPTFDSNSNNNQSWQIENGKFNVTNSSFFLDDSEQQVLRSNTETQFTTLAPGKIKVTFIQYSGSYNNIFIFSNESNGKYLRNTNFF</sequence>
<accession>A0A1B6CA96</accession>